<organism evidence="2 3">
    <name type="scientific">Gymnopilus dilepis</name>
    <dbReference type="NCBI Taxonomy" id="231916"/>
    <lineage>
        <taxon>Eukaryota</taxon>
        <taxon>Fungi</taxon>
        <taxon>Dikarya</taxon>
        <taxon>Basidiomycota</taxon>
        <taxon>Agaricomycotina</taxon>
        <taxon>Agaricomycetes</taxon>
        <taxon>Agaricomycetidae</taxon>
        <taxon>Agaricales</taxon>
        <taxon>Agaricineae</taxon>
        <taxon>Hymenogastraceae</taxon>
        <taxon>Gymnopilus</taxon>
    </lineage>
</organism>
<keyword evidence="1" id="KW-0732">Signal</keyword>
<dbReference type="Proteomes" id="UP000284706">
    <property type="component" value="Unassembled WGS sequence"/>
</dbReference>
<dbReference type="InParanoid" id="A0A409Y2X2"/>
<gene>
    <name evidence="2" type="ORF">CVT26_006574</name>
</gene>
<accession>A0A409Y2X2</accession>
<feature type="chain" id="PRO_5019044476" evidence="1">
    <location>
        <begin position="25"/>
        <end position="141"/>
    </location>
</feature>
<evidence type="ECO:0000313" key="3">
    <source>
        <dbReference type="Proteomes" id="UP000284706"/>
    </source>
</evidence>
<sequence>MVFNVKLFSVVAVALGISTPFVRGTALPTAAVIEARKSDLSPSAQVCTGSATTGCITVTISSDSCINFTGGLSFLNKEVSTAVIPDGFVCTFFEQFGCESAQGGEDTVVLQGGTWDFFEVPGVASTVDFNDLSSSFQCSPV</sequence>
<proteinExistence type="predicted"/>
<dbReference type="AlphaFoldDB" id="A0A409Y2X2"/>
<name>A0A409Y2X2_9AGAR</name>
<reference evidence="2 3" key="1">
    <citation type="journal article" date="2018" name="Evol. Lett.">
        <title>Horizontal gene cluster transfer increased hallucinogenic mushroom diversity.</title>
        <authorList>
            <person name="Reynolds H.T."/>
            <person name="Vijayakumar V."/>
            <person name="Gluck-Thaler E."/>
            <person name="Korotkin H.B."/>
            <person name="Matheny P.B."/>
            <person name="Slot J.C."/>
        </authorList>
    </citation>
    <scope>NUCLEOTIDE SEQUENCE [LARGE SCALE GENOMIC DNA]</scope>
    <source>
        <strain evidence="2 3">SRW20</strain>
    </source>
</reference>
<dbReference type="EMBL" id="NHYE01001261">
    <property type="protein sequence ID" value="PPQ97340.1"/>
    <property type="molecule type" value="Genomic_DNA"/>
</dbReference>
<protein>
    <submittedName>
        <fullName evidence="2">Uncharacterized protein</fullName>
    </submittedName>
</protein>
<feature type="signal peptide" evidence="1">
    <location>
        <begin position="1"/>
        <end position="24"/>
    </location>
</feature>
<comment type="caution">
    <text evidence="2">The sequence shown here is derived from an EMBL/GenBank/DDBJ whole genome shotgun (WGS) entry which is preliminary data.</text>
</comment>
<keyword evidence="3" id="KW-1185">Reference proteome</keyword>
<dbReference type="OrthoDB" id="2884912at2759"/>
<evidence type="ECO:0000256" key="1">
    <source>
        <dbReference type="SAM" id="SignalP"/>
    </source>
</evidence>
<evidence type="ECO:0000313" key="2">
    <source>
        <dbReference type="EMBL" id="PPQ97340.1"/>
    </source>
</evidence>